<dbReference type="OrthoDB" id="9777679at2"/>
<dbReference type="Pfam" id="PF21739">
    <property type="entry name" value="DUF6866_N"/>
    <property type="match status" value="1"/>
</dbReference>
<dbReference type="EMBL" id="OUUY01000085">
    <property type="protein sequence ID" value="SPQ00946.1"/>
    <property type="molecule type" value="Genomic_DNA"/>
</dbReference>
<gene>
    <name evidence="3" type="ORF">NBG4_390010</name>
</gene>
<evidence type="ECO:0000259" key="2">
    <source>
        <dbReference type="Pfam" id="PF21740"/>
    </source>
</evidence>
<evidence type="ECO:0000259" key="1">
    <source>
        <dbReference type="Pfam" id="PF21739"/>
    </source>
</evidence>
<dbReference type="InterPro" id="IPR049200">
    <property type="entry name" value="DUF6866_C"/>
</dbReference>
<dbReference type="InterPro" id="IPR049199">
    <property type="entry name" value="DUF6866_N"/>
</dbReference>
<dbReference type="NCBIfam" id="NF045620">
    <property type="entry name" value="Sfum_1244_fam"/>
    <property type="match status" value="1"/>
</dbReference>
<reference evidence="4" key="1">
    <citation type="submission" date="2018-03" db="EMBL/GenBank/DDBJ databases">
        <authorList>
            <person name="Zecchin S."/>
        </authorList>
    </citation>
    <scope>NUCLEOTIDE SEQUENCE [LARGE SCALE GENOMIC DNA]</scope>
</reference>
<sequence length="358" mass="41064">MDPDIEVLSAQVKVNCDISDARFWGTYSICGLLLRLRELFSHENGMRPWQEIPQEVISEWIAAKENLWREIEEREFVDLMVEETSFPPFEIEGINHVLKGKGMVYGAGLGILKKPSFFLAELLHRESLCGYEVNVSGRELVRDLSSHPAMLLGKTIFARRDALAAILWSKFEEMRLKKYKGSLLYAFSQYGIAPQCEPDEALYIRLLQIAEAEIPAYIHHEIGEAREGMMLGEQWRQMLSGHLSRRAELFVRSIKDLLSDMSESGMLKYVIEHTRRGSLGFYLSSLGGLRTLILPQMQELFPDFIEKEDWLLVEKIRKEGYGKAHELASSVLSIFHRQGEGASEVIEKELLEKLLARQ</sequence>
<evidence type="ECO:0000313" key="3">
    <source>
        <dbReference type="EMBL" id="SPQ00946.1"/>
    </source>
</evidence>
<keyword evidence="4" id="KW-1185">Reference proteome</keyword>
<protein>
    <submittedName>
        <fullName evidence="3">Uncharacterized protein</fullName>
    </submittedName>
</protein>
<organism evidence="3 4">
    <name type="scientific">Candidatus Sulfobium mesophilum</name>
    <dbReference type="NCBI Taxonomy" id="2016548"/>
    <lineage>
        <taxon>Bacteria</taxon>
        <taxon>Pseudomonadati</taxon>
        <taxon>Nitrospirota</taxon>
        <taxon>Nitrospiria</taxon>
        <taxon>Nitrospirales</taxon>
        <taxon>Nitrospiraceae</taxon>
        <taxon>Candidatus Sulfobium</taxon>
    </lineage>
</organism>
<dbReference type="InterPro" id="IPR054640">
    <property type="entry name" value="Sfum_1244-like"/>
</dbReference>
<dbReference type="AlphaFoldDB" id="A0A2U3QHQ4"/>
<feature type="domain" description="DUF6866" evidence="2">
    <location>
        <begin position="165"/>
        <end position="351"/>
    </location>
</feature>
<dbReference type="Pfam" id="PF21740">
    <property type="entry name" value="DUF6866_C"/>
    <property type="match status" value="1"/>
</dbReference>
<dbReference type="Proteomes" id="UP000245125">
    <property type="component" value="Unassembled WGS sequence"/>
</dbReference>
<name>A0A2U3QHQ4_9BACT</name>
<accession>A0A2U3QHQ4</accession>
<evidence type="ECO:0000313" key="4">
    <source>
        <dbReference type="Proteomes" id="UP000245125"/>
    </source>
</evidence>
<proteinExistence type="predicted"/>
<feature type="domain" description="DUF6866" evidence="1">
    <location>
        <begin position="8"/>
        <end position="159"/>
    </location>
</feature>